<sequence>MHQPPNARLPPSHGELYGPRFVVMVLCWVVSVLLTLLSLGWRVLSTVLADVARLVGEPFWTDTAAHVSDAIGVVSLVSCPVLLTVALVLLASQDLVEPQLLPPWTTRERLRIARVLAVNAVLSNDPWANLLARSYAGRVSSWSSALPRSLMAISLACSGLMVVGGVFLLLRAVRSGDPNDMAIGLNTALLFAGFAVLPLALAPRRRRMREFCALYDAARQRAAR</sequence>
<evidence type="ECO:0000313" key="3">
    <source>
        <dbReference type="Proteomes" id="UP000584931"/>
    </source>
</evidence>
<dbReference type="AlphaFoldDB" id="A0A7Y9XE38"/>
<evidence type="ECO:0000256" key="1">
    <source>
        <dbReference type="SAM" id="Phobius"/>
    </source>
</evidence>
<comment type="caution">
    <text evidence="2">The sequence shown here is derived from an EMBL/GenBank/DDBJ whole genome shotgun (WGS) entry which is preliminary data.</text>
</comment>
<dbReference type="Proteomes" id="UP000584931">
    <property type="component" value="Unassembled WGS sequence"/>
</dbReference>
<organism evidence="2 3">
    <name type="scientific">Nocardiopsis sinuspersici</name>
    <dbReference type="NCBI Taxonomy" id="501010"/>
    <lineage>
        <taxon>Bacteria</taxon>
        <taxon>Bacillati</taxon>
        <taxon>Actinomycetota</taxon>
        <taxon>Actinomycetes</taxon>
        <taxon>Streptosporangiales</taxon>
        <taxon>Nocardiopsidaceae</taxon>
        <taxon>Nocardiopsis</taxon>
    </lineage>
</organism>
<feature type="transmembrane region" description="Helical" evidence="1">
    <location>
        <begin position="182"/>
        <end position="201"/>
    </location>
</feature>
<dbReference type="EMBL" id="JACCHL010000001">
    <property type="protein sequence ID" value="NYH52888.1"/>
    <property type="molecule type" value="Genomic_DNA"/>
</dbReference>
<keyword evidence="1" id="KW-1133">Transmembrane helix</keyword>
<protein>
    <submittedName>
        <fullName evidence="2">Uncharacterized protein</fullName>
    </submittedName>
</protein>
<proteinExistence type="predicted"/>
<feature type="transmembrane region" description="Helical" evidence="1">
    <location>
        <begin position="150"/>
        <end position="170"/>
    </location>
</feature>
<keyword evidence="1" id="KW-0472">Membrane</keyword>
<dbReference type="RefSeq" id="WP_179810123.1">
    <property type="nucleotide sequence ID" value="NZ_JACCHL010000001.1"/>
</dbReference>
<evidence type="ECO:0000313" key="2">
    <source>
        <dbReference type="EMBL" id="NYH52888.1"/>
    </source>
</evidence>
<name>A0A7Y9XE38_9ACTN</name>
<feature type="transmembrane region" description="Helical" evidence="1">
    <location>
        <begin position="21"/>
        <end position="41"/>
    </location>
</feature>
<reference evidence="2 3" key="1">
    <citation type="submission" date="2020-07" db="EMBL/GenBank/DDBJ databases">
        <title>Sequencing the genomes of 1000 actinobacteria strains.</title>
        <authorList>
            <person name="Klenk H.-P."/>
        </authorList>
    </citation>
    <scope>NUCLEOTIDE SEQUENCE [LARGE SCALE GENOMIC DNA]</scope>
    <source>
        <strain evidence="2 3">DSM 45278</strain>
    </source>
</reference>
<gene>
    <name evidence="2" type="ORF">HNR06_002477</name>
</gene>
<accession>A0A7Y9XE38</accession>
<keyword evidence="1" id="KW-0812">Transmembrane</keyword>
<feature type="transmembrane region" description="Helical" evidence="1">
    <location>
        <begin position="70"/>
        <end position="91"/>
    </location>
</feature>